<dbReference type="EMBL" id="ANJA01000472">
    <property type="protein sequence ID" value="ETO83581.1"/>
    <property type="molecule type" value="Genomic_DNA"/>
</dbReference>
<evidence type="ECO:0000313" key="1">
    <source>
        <dbReference type="EMBL" id="ETO83581.1"/>
    </source>
</evidence>
<organism evidence="1 2">
    <name type="scientific">Phytophthora nicotianae P1976</name>
    <dbReference type="NCBI Taxonomy" id="1317066"/>
    <lineage>
        <taxon>Eukaryota</taxon>
        <taxon>Sar</taxon>
        <taxon>Stramenopiles</taxon>
        <taxon>Oomycota</taxon>
        <taxon>Peronosporomycetes</taxon>
        <taxon>Peronosporales</taxon>
        <taxon>Peronosporaceae</taxon>
        <taxon>Phytophthora</taxon>
    </lineage>
</organism>
<sequence length="62" mass="7005">ERFHVFGVVAADASSFQQQTIPLKHSYDKDSVKNLSDIKEAKKRDLRKCVKESKGPIANMTL</sequence>
<comment type="caution">
    <text evidence="1">The sequence shown here is derived from an EMBL/GenBank/DDBJ whole genome shotgun (WGS) entry which is preliminary data.</text>
</comment>
<protein>
    <submittedName>
        <fullName evidence="1">Uncharacterized protein</fullName>
    </submittedName>
</protein>
<gene>
    <name evidence="1" type="ORF">F444_02397</name>
</gene>
<dbReference type="Proteomes" id="UP000028582">
    <property type="component" value="Unassembled WGS sequence"/>
</dbReference>
<reference evidence="1 2" key="1">
    <citation type="submission" date="2013-11" db="EMBL/GenBank/DDBJ databases">
        <title>The Genome Sequence of Phytophthora parasitica P1976.</title>
        <authorList>
            <consortium name="The Broad Institute Genomics Platform"/>
            <person name="Russ C."/>
            <person name="Tyler B."/>
            <person name="Panabieres F."/>
            <person name="Shan W."/>
            <person name="Tripathy S."/>
            <person name="Grunwald N."/>
            <person name="Machado M."/>
            <person name="Johnson C.S."/>
            <person name="Walker B."/>
            <person name="Young S."/>
            <person name="Zeng Q."/>
            <person name="Gargeya S."/>
            <person name="Fitzgerald M."/>
            <person name="Haas B."/>
            <person name="Abouelleil A."/>
            <person name="Allen A.W."/>
            <person name="Alvarado L."/>
            <person name="Arachchi H.M."/>
            <person name="Berlin A.M."/>
            <person name="Chapman S.B."/>
            <person name="Gainer-Dewar J."/>
            <person name="Goldberg J."/>
            <person name="Griggs A."/>
            <person name="Gujja S."/>
            <person name="Hansen M."/>
            <person name="Howarth C."/>
            <person name="Imamovic A."/>
            <person name="Ireland A."/>
            <person name="Larimer J."/>
            <person name="McCowan C."/>
            <person name="Murphy C."/>
            <person name="Pearson M."/>
            <person name="Poon T.W."/>
            <person name="Priest M."/>
            <person name="Roberts A."/>
            <person name="Saif S."/>
            <person name="Shea T."/>
            <person name="Sisk P."/>
            <person name="Sykes S."/>
            <person name="Wortman J."/>
            <person name="Nusbaum C."/>
            <person name="Birren B."/>
        </authorList>
    </citation>
    <scope>NUCLEOTIDE SEQUENCE [LARGE SCALE GENOMIC DNA]</scope>
    <source>
        <strain evidence="1 2">P1976</strain>
    </source>
</reference>
<name>A0A081AXH0_PHYNI</name>
<feature type="non-terminal residue" evidence="1">
    <location>
        <position position="1"/>
    </location>
</feature>
<accession>A0A081AXH0</accession>
<evidence type="ECO:0000313" key="2">
    <source>
        <dbReference type="Proteomes" id="UP000028582"/>
    </source>
</evidence>
<proteinExistence type="predicted"/>
<dbReference type="AlphaFoldDB" id="A0A081AXH0"/>